<accession>A0A2S8FRL2</accession>
<dbReference type="AlphaFoldDB" id="A0A2S8FRL2"/>
<sequence length="378" mass="42807">MSSVDSSTSEEPMVAAEVVDDEALVAAEIAQPQGEPCPSCGCPVEPDDKFCPACGTPHEVKVAEKAPRAQETDKKYFHCKTCGANVAIDPQELSYVCPFCDSTYVVEYAPDVTGRQLPEFVIAFRVTPEQAMEKFRAWIKGNAWYRPGDLHMAEIEEKMRGVYLPFWSFSMLAESRWEGTIGEHYYVTESYTTRENGKTVRKTRRVQKTEWWPLAGKHHKYYSGYMISASKGLAQSDAERIKPFSLLAAKRYAPYFLAGWAAEEYQMEIEEAKKICYEEFYRRERSNITQFLPGDTNKGLVVKTEFSFENSDLYLLPIYLLSYRYQDQVFRFLVNGQTGLIAGDKPVSWKRIWGAIGAGLAVVALIVIVIMLLAAATR</sequence>
<dbReference type="PANTHER" id="PTHR37826">
    <property type="entry name" value="FLOTILLIN BAND_7_5 DOMAIN PROTEIN"/>
    <property type="match status" value="1"/>
</dbReference>
<evidence type="ECO:0000313" key="2">
    <source>
        <dbReference type="EMBL" id="PQO34787.1"/>
    </source>
</evidence>
<feature type="transmembrane region" description="Helical" evidence="1">
    <location>
        <begin position="352"/>
        <end position="376"/>
    </location>
</feature>
<dbReference type="PANTHER" id="PTHR37826:SF3">
    <property type="entry name" value="J DOMAIN-CONTAINING PROTEIN"/>
    <property type="match status" value="1"/>
</dbReference>
<name>A0A2S8FRL2_9BACT</name>
<keyword evidence="1" id="KW-0472">Membrane</keyword>
<gene>
    <name evidence="2" type="ORF">C5Y83_14915</name>
</gene>
<dbReference type="EMBL" id="PUHY01000010">
    <property type="protein sequence ID" value="PQO34787.1"/>
    <property type="molecule type" value="Genomic_DNA"/>
</dbReference>
<dbReference type="OrthoDB" id="3182597at2"/>
<proteinExistence type="predicted"/>
<organism evidence="2 3">
    <name type="scientific">Blastopirellula marina</name>
    <dbReference type="NCBI Taxonomy" id="124"/>
    <lineage>
        <taxon>Bacteria</taxon>
        <taxon>Pseudomonadati</taxon>
        <taxon>Planctomycetota</taxon>
        <taxon>Planctomycetia</taxon>
        <taxon>Pirellulales</taxon>
        <taxon>Pirellulaceae</taxon>
        <taxon>Blastopirellula</taxon>
    </lineage>
</organism>
<keyword evidence="1" id="KW-0812">Transmembrane</keyword>
<comment type="caution">
    <text evidence="2">The sequence shown here is derived from an EMBL/GenBank/DDBJ whole genome shotgun (WGS) entry which is preliminary data.</text>
</comment>
<protein>
    <submittedName>
        <fullName evidence="2">Zinc ribbon domain-containing protein</fullName>
    </submittedName>
</protein>
<evidence type="ECO:0000313" key="3">
    <source>
        <dbReference type="Proteomes" id="UP000238322"/>
    </source>
</evidence>
<dbReference type="Proteomes" id="UP000238322">
    <property type="component" value="Unassembled WGS sequence"/>
</dbReference>
<reference evidence="2 3" key="1">
    <citation type="submission" date="2018-02" db="EMBL/GenBank/DDBJ databases">
        <title>Comparative genomes isolates from brazilian mangrove.</title>
        <authorList>
            <person name="Araujo J.E."/>
            <person name="Taketani R.G."/>
            <person name="Silva M.C.P."/>
            <person name="Loureco M.V."/>
            <person name="Andreote F.D."/>
        </authorList>
    </citation>
    <scope>NUCLEOTIDE SEQUENCE [LARGE SCALE GENOMIC DNA]</scope>
    <source>
        <strain evidence="2 3">Hex-1 MGV</strain>
    </source>
</reference>
<evidence type="ECO:0000256" key="1">
    <source>
        <dbReference type="SAM" id="Phobius"/>
    </source>
</evidence>
<keyword evidence="1" id="KW-1133">Transmembrane helix</keyword>